<proteinExistence type="predicted"/>
<evidence type="ECO:0000256" key="1">
    <source>
        <dbReference type="SAM" id="Phobius"/>
    </source>
</evidence>
<feature type="transmembrane region" description="Helical" evidence="1">
    <location>
        <begin position="59"/>
        <end position="79"/>
    </location>
</feature>
<keyword evidence="1" id="KW-1133">Transmembrane helix</keyword>
<evidence type="ECO:0000313" key="2">
    <source>
        <dbReference type="EMBL" id="QVY61283.1"/>
    </source>
</evidence>
<accession>A0ABX8FBP7</accession>
<feature type="transmembrane region" description="Helical" evidence="1">
    <location>
        <begin position="15"/>
        <end position="33"/>
    </location>
</feature>
<gene>
    <name evidence="2" type="ORF">J1899_20385</name>
</gene>
<keyword evidence="1" id="KW-0812">Transmembrane</keyword>
<dbReference type="Proteomes" id="UP000679247">
    <property type="component" value="Chromosome"/>
</dbReference>
<organism evidence="2 3">
    <name type="scientific">Cytobacillus gottheilii</name>
    <dbReference type="NCBI Taxonomy" id="859144"/>
    <lineage>
        <taxon>Bacteria</taxon>
        <taxon>Bacillati</taxon>
        <taxon>Bacillota</taxon>
        <taxon>Bacilli</taxon>
        <taxon>Bacillales</taxon>
        <taxon>Bacillaceae</taxon>
        <taxon>Cytobacillus</taxon>
    </lineage>
</organism>
<reference evidence="2 3" key="1">
    <citation type="submission" date="2021-03" db="EMBL/GenBank/DDBJ databases">
        <title>The first data on the complete genome of the tetrodotoxin-producing bacterium.</title>
        <authorList>
            <person name="Melnikova D.I."/>
            <person name="Nijland R."/>
            <person name="Magarlamov T.Y."/>
        </authorList>
    </citation>
    <scope>NUCLEOTIDE SEQUENCE [LARGE SCALE GENOMIC DNA]</scope>
    <source>
        <strain evidence="2 3">1839</strain>
    </source>
</reference>
<protein>
    <recommendedName>
        <fullName evidence="4">Phage abortive infection protein</fullName>
    </recommendedName>
</protein>
<sequence>MDFINFKNIIFDNSLIIAIIAINMTIIGLTSLAETRKVIGVDYGKFLVKKYRLFNKLRIYELLIVFAIINVSSLFLMFVETFQFRLINSILLMVSLIFAIYYFFAYIISENKLVKRQIYEDELVGLYFESDNLNHQETDVLTEMTGGSRTNKKLSSNVINYFNTYNSESQNAFEEIFGVESLLYDYSKRSRKKLKRKYQISPYIYRNNSNGIHDISYEYFQLFRSCELQDKWTIEILRIFDGDRQISKKYEPLRLYNFARVMTHLNLFGHCDQIYKYKFLEYVIQFYYNTVLITDEEIASLNTIDKSREVEKKIFRQLVKFMFDNENNQRDSTFNEKAKHIIEETILKDTYKGLLGPHELILLLLEKTLEINTFSMRNHFTDILDKYYYQMHGKEIPEAVKINRIKTRILEHKMRNQYNHELSMEELFGEELEVVGV</sequence>
<dbReference type="EMBL" id="CP071709">
    <property type="protein sequence ID" value="QVY61283.1"/>
    <property type="molecule type" value="Genomic_DNA"/>
</dbReference>
<keyword evidence="3" id="KW-1185">Reference proteome</keyword>
<feature type="transmembrane region" description="Helical" evidence="1">
    <location>
        <begin position="85"/>
        <end position="108"/>
    </location>
</feature>
<evidence type="ECO:0008006" key="4">
    <source>
        <dbReference type="Google" id="ProtNLM"/>
    </source>
</evidence>
<name>A0ABX8FBP7_9BACI</name>
<dbReference type="RefSeq" id="WP_214476358.1">
    <property type="nucleotide sequence ID" value="NZ_CP071709.1"/>
</dbReference>
<evidence type="ECO:0000313" key="3">
    <source>
        <dbReference type="Proteomes" id="UP000679247"/>
    </source>
</evidence>
<keyword evidence="1" id="KW-0472">Membrane</keyword>